<dbReference type="Proteomes" id="UP000332933">
    <property type="component" value="Unassembled WGS sequence"/>
</dbReference>
<dbReference type="GO" id="GO:0005524">
    <property type="term" value="F:ATP binding"/>
    <property type="evidence" value="ECO:0007669"/>
    <property type="project" value="UniProtKB-KW"/>
</dbReference>
<sequence>MSLLQAAKGAADYSTFAASVESTNANPRKHASWFARLFLMWCNPMLQLGNEKQLSMDDMWALDDSNTSDTSCSELETHWASSGSLLVAFVRSYGGLYAGVGVLLASAYGCDLLGPWILNQVVALVSDPSARVQDIYGWLALLFVSRVLKALLFAHAYKETQVVALRFTAAVKGRLFRKSMRLSATSRAKKGTDITNLYTTDVGNLLMAAYYVHEMWILPLVICLSLSMLFHVVGYAALAGVSVIVLVLCVNQLIARVLASAFESLMAIKDERMKAVQELFGAIQIVKLNAWEPKFLAKITAIRARELRLVRTYLYVGALNIFALWGAPVWVSTATFAVFALVLHESLTAARVFTALALFRLMQEPLRSLPKIITGMIQAHVSLTRILAYVDLPERKADVLSTDADVAARMDASGVSVSIEDGSFAWDNMLLFSGINLTAKTGDLVIVHGKVGSGKSSLLSVLLGDMNKQTGLVYVGGSIAYCPQQPWIQHMTIRDNICFGRPYDRKKYAKVIDACLLATDLAALPAGDRTEVGQKGLNLSGGQKARISLARACYSDADIYLLDAPLAAVDATVASEIFAKCILGLLRHKTRVLITHNPDLIASKAVDSVLKLTDGQLSHVRNIDKETLGPPPVSPLMGSTNRHRKPKAQKGGKDPKPAFAATSPSQVVQDGFAPLVSRSSSFLRYDSAHDGKLVKEEERHEGRVSAHVFAAYFKAMGGVHVVGFLVVVQLTWQALMQASDFYLAYWTTEPDDVQQNSVTTNLTYYAVLALGSCLLVLVRTLTVSFCGITAATRLFDEMTKSLLRAPMAFFDANPVGRILNRYSDDVSRVDFQLPFAYGSLLAVGFSVGCTLLTACVMARCFGLLVIPILAIYVYVGLFYLQPARELQRLQKVTQSPILAHLSESNDGCAVIRAFDQVPRFCSENGRLIDVNNQTVYVNIMTAQWFAMRMQLMGGVIVVLIAVSLTSMRAVLTPGIVGLAFNYGLAVDQGLEGLIQIWSWLETSMVSPERMQEYIDVTPESDSESDSVSSDWPVAGRVVFENVSFRYKTGDKLVLDNVSFSIAAGEKVSIVGRTGAGKSSLTMALFRIQDVAGGRILIDDVNIATLPLKTLRSRLSIVTQTPVLFKGSLRGYLDPFDEYADEDLWQALKKVELAIKALDAPLEENGENWSVGERQMLCMARALLSEARVVIMDEATAAVDADTDAKLQKVIRTEFKAATVLTIAHRLDTVLDGDRILVLDAGRVVQFDTPTRLIDEGDGPFYHLAKDGGYV</sequence>
<dbReference type="InterPro" id="IPR050173">
    <property type="entry name" value="ABC_transporter_C-like"/>
</dbReference>
<organism evidence="15 16">
    <name type="scientific">Aphanomyces stellatus</name>
    <dbReference type="NCBI Taxonomy" id="120398"/>
    <lineage>
        <taxon>Eukaryota</taxon>
        <taxon>Sar</taxon>
        <taxon>Stramenopiles</taxon>
        <taxon>Oomycota</taxon>
        <taxon>Saprolegniomycetes</taxon>
        <taxon>Saprolegniales</taxon>
        <taxon>Verrucalvaceae</taxon>
        <taxon>Aphanomyces</taxon>
    </lineage>
</organism>
<evidence type="ECO:0000259" key="13">
    <source>
        <dbReference type="PROSITE" id="PS50929"/>
    </source>
</evidence>
<keyword evidence="4 11" id="KW-0812">Transmembrane</keyword>
<dbReference type="PROSITE" id="PS50929">
    <property type="entry name" value="ABC_TM1F"/>
    <property type="match status" value="2"/>
</dbReference>
<evidence type="ECO:0000256" key="1">
    <source>
        <dbReference type="ARBA" id="ARBA00004128"/>
    </source>
</evidence>
<comment type="similarity">
    <text evidence="2">Belongs to the ABC transporter superfamily. ABCC family. Conjugate transporter (TC 3.A.1.208) subfamily.</text>
</comment>
<evidence type="ECO:0000256" key="5">
    <source>
        <dbReference type="ARBA" id="ARBA00022737"/>
    </source>
</evidence>
<dbReference type="InterPro" id="IPR027417">
    <property type="entry name" value="P-loop_NTPase"/>
</dbReference>
<feature type="domain" description="ABC transmembrane type-1" evidence="13">
    <location>
        <begin position="724"/>
        <end position="998"/>
    </location>
</feature>
<dbReference type="OrthoDB" id="6500128at2759"/>
<feature type="transmembrane region" description="Helical" evidence="11">
    <location>
        <begin position="861"/>
        <end position="880"/>
    </location>
</feature>
<dbReference type="SMART" id="SM00382">
    <property type="entry name" value="AAA"/>
    <property type="match status" value="2"/>
</dbReference>
<evidence type="ECO:0000256" key="3">
    <source>
        <dbReference type="ARBA" id="ARBA00022448"/>
    </source>
</evidence>
<accession>A0A485KXX3</accession>
<dbReference type="GO" id="GO:0005774">
    <property type="term" value="C:vacuolar membrane"/>
    <property type="evidence" value="ECO:0007669"/>
    <property type="project" value="UniProtKB-SubCell"/>
</dbReference>
<keyword evidence="16" id="KW-1185">Reference proteome</keyword>
<dbReference type="GO" id="GO:0016887">
    <property type="term" value="F:ATP hydrolysis activity"/>
    <property type="evidence" value="ECO:0007669"/>
    <property type="project" value="InterPro"/>
</dbReference>
<feature type="compositionally biased region" description="Basic residues" evidence="10">
    <location>
        <begin position="641"/>
        <end position="650"/>
    </location>
</feature>
<dbReference type="AlphaFoldDB" id="A0A485KXX3"/>
<evidence type="ECO:0000256" key="8">
    <source>
        <dbReference type="ARBA" id="ARBA00022989"/>
    </source>
</evidence>
<feature type="transmembrane region" description="Helical" evidence="11">
    <location>
        <begin position="138"/>
        <end position="157"/>
    </location>
</feature>
<evidence type="ECO:0000256" key="9">
    <source>
        <dbReference type="ARBA" id="ARBA00023136"/>
    </source>
</evidence>
<dbReference type="EMBL" id="VJMH01005427">
    <property type="protein sequence ID" value="KAF0696139.1"/>
    <property type="molecule type" value="Genomic_DNA"/>
</dbReference>
<feature type="region of interest" description="Disordered" evidence="10">
    <location>
        <begin position="621"/>
        <end position="664"/>
    </location>
</feature>
<dbReference type="EMBL" id="CAADRA010005448">
    <property type="protein sequence ID" value="VFT89929.1"/>
    <property type="molecule type" value="Genomic_DNA"/>
</dbReference>
<feature type="domain" description="ABC transporter" evidence="12">
    <location>
        <begin position="417"/>
        <end position="639"/>
    </location>
</feature>
<evidence type="ECO:0000256" key="6">
    <source>
        <dbReference type="ARBA" id="ARBA00022741"/>
    </source>
</evidence>
<dbReference type="SUPFAM" id="SSF52540">
    <property type="entry name" value="P-loop containing nucleoside triphosphate hydrolases"/>
    <property type="match status" value="2"/>
</dbReference>
<dbReference type="Pfam" id="PF00664">
    <property type="entry name" value="ABC_membrane"/>
    <property type="match status" value="2"/>
</dbReference>
<evidence type="ECO:0000256" key="2">
    <source>
        <dbReference type="ARBA" id="ARBA00009726"/>
    </source>
</evidence>
<evidence type="ECO:0000313" key="14">
    <source>
        <dbReference type="EMBL" id="KAF0696139.1"/>
    </source>
</evidence>
<dbReference type="CDD" id="cd03250">
    <property type="entry name" value="ABCC_MRP_domain1"/>
    <property type="match status" value="1"/>
</dbReference>
<dbReference type="InterPro" id="IPR044726">
    <property type="entry name" value="ABCC_6TM_D2"/>
</dbReference>
<dbReference type="Gene3D" id="3.40.50.300">
    <property type="entry name" value="P-loop containing nucleotide triphosphate hydrolases"/>
    <property type="match status" value="2"/>
</dbReference>
<feature type="transmembrane region" description="Helical" evidence="11">
    <location>
        <begin position="835"/>
        <end position="855"/>
    </location>
</feature>
<dbReference type="FunFam" id="1.20.1560.10:FF:000063">
    <property type="entry name" value="Multidrug resistance protein ABC transporter"/>
    <property type="match status" value="1"/>
</dbReference>
<comment type="subcellular location">
    <subcellularLocation>
        <location evidence="1">Vacuole membrane</location>
        <topology evidence="1">Multi-pass membrane protein</topology>
    </subcellularLocation>
</comment>
<dbReference type="InterPro" id="IPR044746">
    <property type="entry name" value="ABCC_6TM_D1"/>
</dbReference>
<feature type="domain" description="ABC transporter" evidence="12">
    <location>
        <begin position="1037"/>
        <end position="1265"/>
    </location>
</feature>
<feature type="domain" description="ABC transmembrane type-1" evidence="13">
    <location>
        <begin position="98"/>
        <end position="378"/>
    </location>
</feature>
<evidence type="ECO:0000313" key="16">
    <source>
        <dbReference type="Proteomes" id="UP000332933"/>
    </source>
</evidence>
<name>A0A485KXX3_9STRA</name>
<keyword evidence="3" id="KW-0813">Transport</keyword>
<reference evidence="14" key="2">
    <citation type="submission" date="2019-06" db="EMBL/GenBank/DDBJ databases">
        <title>Genomics analysis of Aphanomyces spp. identifies a new class of oomycete effector associated with host adaptation.</title>
        <authorList>
            <person name="Gaulin E."/>
        </authorList>
    </citation>
    <scope>NUCLEOTIDE SEQUENCE</scope>
    <source>
        <strain evidence="14">CBS 578.67</strain>
    </source>
</reference>
<dbReference type="PROSITE" id="PS50893">
    <property type="entry name" value="ABC_TRANSPORTER_2"/>
    <property type="match status" value="2"/>
</dbReference>
<feature type="transmembrane region" description="Helical" evidence="11">
    <location>
        <begin position="312"/>
        <end position="331"/>
    </location>
</feature>
<dbReference type="InterPro" id="IPR036640">
    <property type="entry name" value="ABC1_TM_sf"/>
</dbReference>
<dbReference type="Gene3D" id="1.20.1560.10">
    <property type="entry name" value="ABC transporter type 1, transmembrane domain"/>
    <property type="match status" value="2"/>
</dbReference>
<keyword evidence="9 11" id="KW-0472">Membrane</keyword>
<dbReference type="CDD" id="cd03244">
    <property type="entry name" value="ABCC_MRP_domain2"/>
    <property type="match status" value="1"/>
</dbReference>
<evidence type="ECO:0000256" key="7">
    <source>
        <dbReference type="ARBA" id="ARBA00022840"/>
    </source>
</evidence>
<feature type="transmembrane region" description="Helical" evidence="11">
    <location>
        <begin position="96"/>
        <end position="118"/>
    </location>
</feature>
<keyword evidence="6" id="KW-0547">Nucleotide-binding</keyword>
<dbReference type="SUPFAM" id="SSF90123">
    <property type="entry name" value="ABC transporter transmembrane region"/>
    <property type="match status" value="2"/>
</dbReference>
<dbReference type="PANTHER" id="PTHR24223:SF443">
    <property type="entry name" value="MULTIDRUG-RESISTANCE LIKE PROTEIN 1, ISOFORM I"/>
    <property type="match status" value="1"/>
</dbReference>
<evidence type="ECO:0000313" key="15">
    <source>
        <dbReference type="EMBL" id="VFT89929.1"/>
    </source>
</evidence>
<dbReference type="FunFam" id="1.20.1560.10:FF:000003">
    <property type="entry name" value="ABC transporter C family member 10"/>
    <property type="match status" value="1"/>
</dbReference>
<proteinExistence type="inferred from homology"/>
<dbReference type="InterPro" id="IPR003439">
    <property type="entry name" value="ABC_transporter-like_ATP-bd"/>
</dbReference>
<feature type="transmembrane region" description="Helical" evidence="11">
    <location>
        <begin position="709"/>
        <end position="732"/>
    </location>
</feature>
<keyword evidence="5" id="KW-0677">Repeat</keyword>
<dbReference type="InterPro" id="IPR011527">
    <property type="entry name" value="ABC1_TM_dom"/>
</dbReference>
<dbReference type="FunFam" id="3.40.50.300:FF:000610">
    <property type="entry name" value="Multidrug resistance-associated ABC transporter"/>
    <property type="match status" value="1"/>
</dbReference>
<gene>
    <name evidence="15" type="primary">Aste57867_13085</name>
    <name evidence="14" type="ORF">As57867_013037</name>
    <name evidence="15" type="ORF">ASTE57867_13085</name>
</gene>
<feature type="transmembrane region" description="Helical" evidence="11">
    <location>
        <begin position="951"/>
        <end position="971"/>
    </location>
</feature>
<evidence type="ECO:0000259" key="12">
    <source>
        <dbReference type="PROSITE" id="PS50893"/>
    </source>
</evidence>
<dbReference type="InterPro" id="IPR003593">
    <property type="entry name" value="AAA+_ATPase"/>
</dbReference>
<dbReference type="CDD" id="cd18579">
    <property type="entry name" value="ABC_6TM_ABCC_D1"/>
    <property type="match status" value="1"/>
</dbReference>
<dbReference type="GO" id="GO:0140359">
    <property type="term" value="F:ABC-type transporter activity"/>
    <property type="evidence" value="ECO:0007669"/>
    <property type="project" value="InterPro"/>
</dbReference>
<protein>
    <submittedName>
        <fullName evidence="15">Aste57867_13085 protein</fullName>
    </submittedName>
</protein>
<evidence type="ECO:0000256" key="4">
    <source>
        <dbReference type="ARBA" id="ARBA00022692"/>
    </source>
</evidence>
<feature type="transmembrane region" description="Helical" evidence="11">
    <location>
        <begin position="337"/>
        <end position="359"/>
    </location>
</feature>
<reference evidence="15 16" key="1">
    <citation type="submission" date="2019-03" db="EMBL/GenBank/DDBJ databases">
        <authorList>
            <person name="Gaulin E."/>
            <person name="Dumas B."/>
        </authorList>
    </citation>
    <scope>NUCLEOTIDE SEQUENCE [LARGE SCALE GENOMIC DNA]</scope>
    <source>
        <strain evidence="15">CBS 568.67</strain>
    </source>
</reference>
<keyword evidence="7" id="KW-0067">ATP-binding</keyword>
<dbReference type="Pfam" id="PF00005">
    <property type="entry name" value="ABC_tran"/>
    <property type="match status" value="2"/>
</dbReference>
<dbReference type="CDD" id="cd18580">
    <property type="entry name" value="ABC_6TM_ABCC_D2"/>
    <property type="match status" value="1"/>
</dbReference>
<evidence type="ECO:0000256" key="11">
    <source>
        <dbReference type="SAM" id="Phobius"/>
    </source>
</evidence>
<keyword evidence="8 11" id="KW-1133">Transmembrane helix</keyword>
<feature type="transmembrane region" description="Helical" evidence="11">
    <location>
        <begin position="762"/>
        <end position="795"/>
    </location>
</feature>
<dbReference type="FunFam" id="3.40.50.300:FF:000997">
    <property type="entry name" value="Multidrug resistance-associated protein 1"/>
    <property type="match status" value="1"/>
</dbReference>
<dbReference type="PANTHER" id="PTHR24223">
    <property type="entry name" value="ATP-BINDING CASSETTE SUB-FAMILY C"/>
    <property type="match status" value="1"/>
</dbReference>
<evidence type="ECO:0000256" key="10">
    <source>
        <dbReference type="SAM" id="MobiDB-lite"/>
    </source>
</evidence>